<reference evidence="2" key="1">
    <citation type="submission" date="2020-06" db="EMBL/GenBank/DDBJ databases">
        <authorList>
            <consortium name="Plant Systems Biology data submission"/>
        </authorList>
    </citation>
    <scope>NUCLEOTIDE SEQUENCE</scope>
    <source>
        <strain evidence="2">D6</strain>
    </source>
</reference>
<feature type="compositionally biased region" description="Basic and acidic residues" evidence="1">
    <location>
        <begin position="1036"/>
        <end position="1046"/>
    </location>
</feature>
<evidence type="ECO:0000256" key="1">
    <source>
        <dbReference type="SAM" id="MobiDB-lite"/>
    </source>
</evidence>
<feature type="compositionally biased region" description="Low complexity" evidence="1">
    <location>
        <begin position="211"/>
        <end position="220"/>
    </location>
</feature>
<feature type="compositionally biased region" description="Low complexity" evidence="1">
    <location>
        <begin position="83"/>
        <end position="97"/>
    </location>
</feature>
<feature type="compositionally biased region" description="Acidic residues" evidence="1">
    <location>
        <begin position="555"/>
        <end position="567"/>
    </location>
</feature>
<organism evidence="2 3">
    <name type="scientific">Seminavis robusta</name>
    <dbReference type="NCBI Taxonomy" id="568900"/>
    <lineage>
        <taxon>Eukaryota</taxon>
        <taxon>Sar</taxon>
        <taxon>Stramenopiles</taxon>
        <taxon>Ochrophyta</taxon>
        <taxon>Bacillariophyta</taxon>
        <taxon>Bacillariophyceae</taxon>
        <taxon>Bacillariophycidae</taxon>
        <taxon>Naviculales</taxon>
        <taxon>Naviculaceae</taxon>
        <taxon>Seminavis</taxon>
    </lineage>
</organism>
<keyword evidence="3" id="KW-1185">Reference proteome</keyword>
<feature type="region of interest" description="Disordered" evidence="1">
    <location>
        <begin position="1025"/>
        <end position="1132"/>
    </location>
</feature>
<feature type="compositionally biased region" description="Polar residues" evidence="1">
    <location>
        <begin position="107"/>
        <end position="118"/>
    </location>
</feature>
<feature type="compositionally biased region" description="Polar residues" evidence="1">
    <location>
        <begin position="811"/>
        <end position="821"/>
    </location>
</feature>
<comment type="caution">
    <text evidence="2">The sequence shown here is derived from an EMBL/GenBank/DDBJ whole genome shotgun (WGS) entry which is preliminary data.</text>
</comment>
<feature type="compositionally biased region" description="Basic and acidic residues" evidence="1">
    <location>
        <begin position="602"/>
        <end position="631"/>
    </location>
</feature>
<feature type="compositionally biased region" description="Acidic residues" evidence="1">
    <location>
        <begin position="716"/>
        <end position="734"/>
    </location>
</feature>
<protein>
    <submittedName>
        <fullName evidence="2">Uncharacterized protein</fullName>
    </submittedName>
</protein>
<feature type="compositionally biased region" description="Basic residues" evidence="1">
    <location>
        <begin position="1083"/>
        <end position="1098"/>
    </location>
</feature>
<feature type="compositionally biased region" description="Acidic residues" evidence="1">
    <location>
        <begin position="682"/>
        <end position="692"/>
    </location>
</feature>
<feature type="compositionally biased region" description="Low complexity" evidence="1">
    <location>
        <begin position="150"/>
        <end position="161"/>
    </location>
</feature>
<accession>A0A9N8E2W1</accession>
<feature type="compositionally biased region" description="Basic residues" evidence="1">
    <location>
        <begin position="327"/>
        <end position="338"/>
    </location>
</feature>
<sequence length="1132" mass="128544">MRLNPFHNRRGRDDDEEENVMVHRSGKSRNKSMPDQRQRKPRRRYNDSSDDDEEERYSQRDVPRRKDSTSFADSSSRGRPRGRSPSVSQQQQRMRSMTPGARKRLSSQRGSPEASNSPEVDIGRQDSTNLQTPPPRRPRAQTPDARRRAASSSPDSITRNQRGARRNGGGGAASKASSSRRSKTTATSYSMTFSDSSDDEGQSRRRRAPRRPSAAASRSSGSRRGRSQSRGRVVPGSSLRRSRSRDPTMSSPEEESRRPNNNKRSVDSRKARSLSRPRQGRGGHRAPSPPPRKPQSSKKGANKTARHSWGGFLLRRNNNNNNNNNKKTNKAPLPKRHVYARDDELVDVREPSDEEEFDRRPMGKPQHHHREQPREIPSFLRPPSPPEPVLHDEHFVDPKRRVPFANLYEFDNFPAIDRVPTAIGYQSDDSIDEFHNTRRTQRRRPRRKEEVVEDDNGRGGDDDIQIADDNGSFTSRYSIDVKSIRGAKLKKNKNHKSNSMHSARYRNGAREDDDDNFSHDEHDDKYAQYLAGVNGNAVLSDSSESCPPTWHPTLDVEDSDWYDEDEVTKETMNKQRNSNKKYQVSGVMSVSEQLQKQAQQNKGRDNGKKKKGGEEDNKKGGKRGDDSKEDQTEAQEEEEENKGDAIVANRSEGSDLLAPKSSRAIVANGLSDPRSGMRMADEEADSDDEDEMTGVPRRSRRRNQQRFGGKNRQKDYDEEDEEDLDDESMSEDSYYETTRSNRKPNRLSKLSKVRGKLPSMKPALTKMMHSPKGKALKEKIKNLRRGSRGPPADYESSSDESSEMSGGSARMANTQSMFSEVSRSRRVDPSLAQLEEDEIKESTATHNMLRIDRKEVAELDEMDEVSIQPGSNMISCGVFPFLSGTSCFYNQTDARVEEIPLDSVQIQRLRDSKHDLENKPKVEVILQDLQDPMAEKYDQLEKMQRKQQREVQQKKEAQKEAEKREREEILRRKMEMRETEQRKLHHVHNKDLTMQKAPDLNRGKSQSFVMDISDWVLNLDNNDGAGGAPRKLSMSSKDKDTPRTNGKEGSSSPIEKLPFSTIEVPTATMDSAESDDKMPPSKAGKHQGWRQKKKRAVSKTRQGTPAAPLASSTGKSGQKKTGTKKKGWFRRG</sequence>
<feature type="compositionally biased region" description="Polar residues" evidence="1">
    <location>
        <begin position="574"/>
        <end position="600"/>
    </location>
</feature>
<proteinExistence type="predicted"/>
<dbReference type="AlphaFoldDB" id="A0A9N8E2W1"/>
<feature type="compositionally biased region" description="Basic and acidic residues" evidence="1">
    <location>
        <begin position="56"/>
        <end position="68"/>
    </location>
</feature>
<feature type="compositionally biased region" description="Basic residues" evidence="1">
    <location>
        <begin position="488"/>
        <end position="498"/>
    </location>
</feature>
<feature type="compositionally biased region" description="Basic residues" evidence="1">
    <location>
        <begin position="437"/>
        <end position="446"/>
    </location>
</feature>
<evidence type="ECO:0000313" key="2">
    <source>
        <dbReference type="EMBL" id="CAB9511516.1"/>
    </source>
</evidence>
<feature type="region of interest" description="Disordered" evidence="1">
    <location>
        <begin position="945"/>
        <end position="1002"/>
    </location>
</feature>
<feature type="region of interest" description="Disordered" evidence="1">
    <location>
        <begin position="427"/>
        <end position="471"/>
    </location>
</feature>
<evidence type="ECO:0000313" key="3">
    <source>
        <dbReference type="Proteomes" id="UP001153069"/>
    </source>
</evidence>
<feature type="compositionally biased region" description="Basic and acidic residues" evidence="1">
    <location>
        <begin position="447"/>
        <end position="461"/>
    </location>
</feature>
<feature type="region of interest" description="Disordered" evidence="1">
    <location>
        <begin position="488"/>
        <end position="521"/>
    </location>
</feature>
<name>A0A9N8E2W1_9STRA</name>
<feature type="compositionally biased region" description="Basic and acidic residues" evidence="1">
    <location>
        <begin position="254"/>
        <end position="270"/>
    </location>
</feature>
<feature type="compositionally biased region" description="Low complexity" evidence="1">
    <location>
        <begin position="317"/>
        <end position="326"/>
    </location>
</feature>
<feature type="compositionally biased region" description="Basic residues" evidence="1">
    <location>
        <begin position="740"/>
        <end position="755"/>
    </location>
</feature>
<gene>
    <name evidence="2" type="ORF">SEMRO_488_G153150.1</name>
</gene>
<feature type="compositionally biased region" description="Basic and acidic residues" evidence="1">
    <location>
        <begin position="945"/>
        <end position="982"/>
    </location>
</feature>
<feature type="region of interest" description="Disordered" evidence="1">
    <location>
        <begin position="1"/>
        <end position="392"/>
    </location>
</feature>
<feature type="compositionally biased region" description="Acidic residues" evidence="1">
    <location>
        <begin position="632"/>
        <end position="641"/>
    </location>
</feature>
<dbReference type="EMBL" id="CAICTM010000487">
    <property type="protein sequence ID" value="CAB9511516.1"/>
    <property type="molecule type" value="Genomic_DNA"/>
</dbReference>
<feature type="region of interest" description="Disordered" evidence="1">
    <location>
        <begin position="538"/>
        <end position="841"/>
    </location>
</feature>
<feature type="compositionally biased region" description="Basic and acidic residues" evidence="1">
    <location>
        <begin position="339"/>
        <end position="361"/>
    </location>
</feature>
<dbReference type="Proteomes" id="UP001153069">
    <property type="component" value="Unassembled WGS sequence"/>
</dbReference>
<feature type="compositionally biased region" description="Basic residues" evidence="1">
    <location>
        <begin position="1117"/>
        <end position="1132"/>
    </location>
</feature>
<feature type="compositionally biased region" description="Basic residues" evidence="1">
    <location>
        <begin position="271"/>
        <end position="284"/>
    </location>
</feature>